<dbReference type="Gene3D" id="3.30.420.40">
    <property type="match status" value="2"/>
</dbReference>
<dbReference type="PANTHER" id="PTHR18964:SF149">
    <property type="entry name" value="BIFUNCTIONAL UDP-N-ACETYLGLUCOSAMINE 2-EPIMERASE_N-ACETYLMANNOSAMINE KINASE"/>
    <property type="match status" value="1"/>
</dbReference>
<sequence length="323" mass="34377">MGEKYYIGVDIGGTNVESALFTPDGMILAGREFHTQEFVESGVLEELAKQTKEMAEEKNIPWESIVAAGIGAPGVIDPAKGIVFNAPNLKWKDYKLKQEAEALFGVPVYVDNDVNTGLLGEVYYGAAKGKENVLLFMIGTSIGAGMLVNGEIYRGAHWASGEVGHMISDPEAASGGFTPIREGYGFLSSKMGGVAIAHHYREAKRLKGGSSEEQLKTISTTDVFRLADEGDKLAKGIIREGIVHMGMAIVNAAALLNPQIIVLGGGVALSGKSFIGKIRSMLEEFVPCPTELVLAGLEDQSAIYGALALCQLMHKEEVKAGKG</sequence>
<protein>
    <recommendedName>
        <fullName evidence="4">Glucokinase</fullName>
    </recommendedName>
</protein>
<dbReference type="GO" id="GO:0008761">
    <property type="term" value="F:UDP-N-acetylglucosamine 2-epimerase activity"/>
    <property type="evidence" value="ECO:0007669"/>
    <property type="project" value="TreeGrafter"/>
</dbReference>
<evidence type="ECO:0000313" key="3">
    <source>
        <dbReference type="Proteomes" id="UP000054099"/>
    </source>
</evidence>
<dbReference type="EMBL" id="LNQN01000002">
    <property type="protein sequence ID" value="KSU83091.1"/>
    <property type="molecule type" value="Genomic_DNA"/>
</dbReference>
<keyword evidence="3" id="KW-1185">Reference proteome</keyword>
<comment type="caution">
    <text evidence="2">The sequence shown here is derived from an EMBL/GenBank/DDBJ whole genome shotgun (WGS) entry which is preliminary data.</text>
</comment>
<dbReference type="InterPro" id="IPR043129">
    <property type="entry name" value="ATPase_NBD"/>
</dbReference>
<name>A0A0V8J7V8_9BACL</name>
<accession>A0A0V8J7V8</accession>
<evidence type="ECO:0000313" key="2">
    <source>
        <dbReference type="EMBL" id="KSU83091.1"/>
    </source>
</evidence>
<dbReference type="OrthoDB" id="9796533at2"/>
<evidence type="ECO:0008006" key="4">
    <source>
        <dbReference type="Google" id="ProtNLM"/>
    </source>
</evidence>
<gene>
    <name evidence="2" type="ORF">AS030_10915</name>
</gene>
<dbReference type="AlphaFoldDB" id="A0A0V8J7V8"/>
<reference evidence="2 3" key="1">
    <citation type="journal article" date="2014" name="Antonie Van Leeuwenhoek">
        <title>Fictibacillus enclensis sp. nov., isolated from marine sediment.</title>
        <authorList>
            <person name="Dastager S.G."/>
            <person name="Mawlankar R."/>
            <person name="Srinivasan K."/>
            <person name="Tang S.K."/>
            <person name="Lee J.C."/>
            <person name="Ramana V.V."/>
            <person name="Shouche Y.S."/>
        </authorList>
    </citation>
    <scope>NUCLEOTIDE SEQUENCE [LARGE SCALE GENOMIC DNA]</scope>
    <source>
        <strain evidence="2 3">NIO-1003</strain>
    </source>
</reference>
<comment type="similarity">
    <text evidence="1">Belongs to the ROK (NagC/XylR) family.</text>
</comment>
<dbReference type="Pfam" id="PF00480">
    <property type="entry name" value="ROK"/>
    <property type="match status" value="1"/>
</dbReference>
<dbReference type="SUPFAM" id="SSF53067">
    <property type="entry name" value="Actin-like ATPase domain"/>
    <property type="match status" value="1"/>
</dbReference>
<dbReference type="RefSeq" id="WP_061971879.1">
    <property type="nucleotide sequence ID" value="NZ_FMAV01000002.1"/>
</dbReference>
<dbReference type="GO" id="GO:0009384">
    <property type="term" value="F:N-acylmannosamine kinase activity"/>
    <property type="evidence" value="ECO:0007669"/>
    <property type="project" value="TreeGrafter"/>
</dbReference>
<dbReference type="Proteomes" id="UP000054099">
    <property type="component" value="Unassembled WGS sequence"/>
</dbReference>
<dbReference type="PANTHER" id="PTHR18964">
    <property type="entry name" value="ROK (REPRESSOR, ORF, KINASE) FAMILY"/>
    <property type="match status" value="1"/>
</dbReference>
<organism evidence="2 3">
    <name type="scientific">Fictibacillus enclensis</name>
    <dbReference type="NCBI Taxonomy" id="1017270"/>
    <lineage>
        <taxon>Bacteria</taxon>
        <taxon>Bacillati</taxon>
        <taxon>Bacillota</taxon>
        <taxon>Bacilli</taxon>
        <taxon>Bacillales</taxon>
        <taxon>Fictibacillaceae</taxon>
        <taxon>Fictibacillus</taxon>
    </lineage>
</organism>
<evidence type="ECO:0000256" key="1">
    <source>
        <dbReference type="ARBA" id="ARBA00006479"/>
    </source>
</evidence>
<proteinExistence type="inferred from homology"/>
<dbReference type="InterPro" id="IPR000600">
    <property type="entry name" value="ROK"/>
</dbReference>